<evidence type="ECO:0000259" key="7">
    <source>
        <dbReference type="PROSITE" id="PS50011"/>
    </source>
</evidence>
<dbReference type="GO" id="GO:0005524">
    <property type="term" value="F:ATP binding"/>
    <property type="evidence" value="ECO:0007669"/>
    <property type="project" value="UniProtKB-UniRule"/>
</dbReference>
<evidence type="ECO:0000256" key="4">
    <source>
        <dbReference type="ARBA" id="ARBA00022840"/>
    </source>
</evidence>
<reference evidence="9" key="1">
    <citation type="submission" date="2016-04" db="EMBL/GenBank/DDBJ databases">
        <title>Cephalotus genome sequencing.</title>
        <authorList>
            <person name="Fukushima K."/>
            <person name="Hasebe M."/>
            <person name="Fang X."/>
        </authorList>
    </citation>
    <scope>NUCLEOTIDE SEQUENCE [LARGE SCALE GENOMIC DNA]</scope>
    <source>
        <strain evidence="9">cv. St1</strain>
    </source>
</reference>
<keyword evidence="6" id="KW-0723">Serine/threonine-protein kinase</keyword>
<evidence type="ECO:0000256" key="1">
    <source>
        <dbReference type="ARBA" id="ARBA00022679"/>
    </source>
</evidence>
<dbReference type="InterPro" id="IPR052751">
    <property type="entry name" value="Plant_MAPKKK"/>
</dbReference>
<evidence type="ECO:0000256" key="3">
    <source>
        <dbReference type="ARBA" id="ARBA00022777"/>
    </source>
</evidence>
<dbReference type="InterPro" id="IPR000719">
    <property type="entry name" value="Prot_kinase_dom"/>
</dbReference>
<dbReference type="SMART" id="SM00220">
    <property type="entry name" value="S_TKc"/>
    <property type="match status" value="1"/>
</dbReference>
<dbReference type="Proteomes" id="UP000187406">
    <property type="component" value="Unassembled WGS sequence"/>
</dbReference>
<accession>A0A1Q3D664</accession>
<feature type="domain" description="Protein kinase" evidence="7">
    <location>
        <begin position="28"/>
        <end position="294"/>
    </location>
</feature>
<dbReference type="PROSITE" id="PS00107">
    <property type="entry name" value="PROTEIN_KINASE_ATP"/>
    <property type="match status" value="1"/>
</dbReference>
<dbReference type="PROSITE" id="PS00108">
    <property type="entry name" value="PROTEIN_KINASE_ST"/>
    <property type="match status" value="1"/>
</dbReference>
<dbReference type="Gene3D" id="1.10.510.10">
    <property type="entry name" value="Transferase(Phosphotransferase) domain 1"/>
    <property type="match status" value="1"/>
</dbReference>
<dbReference type="OrthoDB" id="8693905at2759"/>
<organism evidence="8 9">
    <name type="scientific">Cephalotus follicularis</name>
    <name type="common">Albany pitcher plant</name>
    <dbReference type="NCBI Taxonomy" id="3775"/>
    <lineage>
        <taxon>Eukaryota</taxon>
        <taxon>Viridiplantae</taxon>
        <taxon>Streptophyta</taxon>
        <taxon>Embryophyta</taxon>
        <taxon>Tracheophyta</taxon>
        <taxon>Spermatophyta</taxon>
        <taxon>Magnoliopsida</taxon>
        <taxon>eudicotyledons</taxon>
        <taxon>Gunneridae</taxon>
        <taxon>Pentapetalae</taxon>
        <taxon>rosids</taxon>
        <taxon>fabids</taxon>
        <taxon>Oxalidales</taxon>
        <taxon>Cephalotaceae</taxon>
        <taxon>Cephalotus</taxon>
    </lineage>
</organism>
<keyword evidence="3 8" id="KW-0418">Kinase</keyword>
<dbReference type="EMBL" id="BDDD01004596">
    <property type="protein sequence ID" value="GAV87942.1"/>
    <property type="molecule type" value="Genomic_DNA"/>
</dbReference>
<dbReference type="PROSITE" id="PS50011">
    <property type="entry name" value="PROTEIN_KINASE_DOM"/>
    <property type="match status" value="1"/>
</dbReference>
<dbReference type="GO" id="GO:0007165">
    <property type="term" value="P:signal transduction"/>
    <property type="evidence" value="ECO:0007669"/>
    <property type="project" value="TreeGrafter"/>
</dbReference>
<dbReference type="PANTHER" id="PTHR48011">
    <property type="entry name" value="CCR4-NOT TRANSCRIPTIONAL COMPLEX SUBUNIT CAF120-RELATED"/>
    <property type="match status" value="1"/>
</dbReference>
<keyword evidence="2 5" id="KW-0547">Nucleotide-binding</keyword>
<evidence type="ECO:0000313" key="9">
    <source>
        <dbReference type="Proteomes" id="UP000187406"/>
    </source>
</evidence>
<dbReference type="PANTHER" id="PTHR48011:SF55">
    <property type="entry name" value="PROTEIN KINASE DOMAIN-CONTAINING PROTEIN"/>
    <property type="match status" value="1"/>
</dbReference>
<dbReference type="Gene3D" id="3.30.200.20">
    <property type="entry name" value="Phosphorylase Kinase, domain 1"/>
    <property type="match status" value="1"/>
</dbReference>
<keyword evidence="9" id="KW-1185">Reference proteome</keyword>
<keyword evidence="4 5" id="KW-0067">ATP-binding</keyword>
<sequence>MVVRTFPDLVGRPYAGGTSINNSHGASWVRGRLLGQGGFGSVFLGKSRKPNEDHNQLPALMAVKSADMDQAHTLKHEKQVLSTLKNSPFVVKCYGDEVTESGDGKVIYNILLEYCSGCSLSDHIKESKTGLPESEIKCYTRDILRGLQFVHGHWLVHCDIKPSNILLASNSSSRSGLVAKISDFGLCKYENEEAVETRGTRRYMAPEVIEDNILERPADIWAVGCVVLEMMSGKVVWGVSTVDDDLLMRIAYSPELPEFPSNVSETGRDFLEKCLVKCADYRWSAEALLGHPFLLQPSS</sequence>
<feature type="binding site" evidence="5">
    <location>
        <position position="64"/>
    </location>
    <ligand>
        <name>ATP</name>
        <dbReference type="ChEBI" id="CHEBI:30616"/>
    </ligand>
</feature>
<dbReference type="SUPFAM" id="SSF56112">
    <property type="entry name" value="Protein kinase-like (PK-like)"/>
    <property type="match status" value="1"/>
</dbReference>
<dbReference type="Pfam" id="PF00069">
    <property type="entry name" value="Pkinase"/>
    <property type="match status" value="1"/>
</dbReference>
<dbReference type="AlphaFoldDB" id="A0A1Q3D664"/>
<evidence type="ECO:0000256" key="2">
    <source>
        <dbReference type="ARBA" id="ARBA00022741"/>
    </source>
</evidence>
<dbReference type="InterPro" id="IPR017441">
    <property type="entry name" value="Protein_kinase_ATP_BS"/>
</dbReference>
<gene>
    <name evidence="8" type="ORF">CFOL_v3_31366</name>
</gene>
<evidence type="ECO:0000256" key="6">
    <source>
        <dbReference type="RuleBase" id="RU000304"/>
    </source>
</evidence>
<dbReference type="GO" id="GO:0004674">
    <property type="term" value="F:protein serine/threonine kinase activity"/>
    <property type="evidence" value="ECO:0007669"/>
    <property type="project" value="UniProtKB-KW"/>
</dbReference>
<evidence type="ECO:0000256" key="5">
    <source>
        <dbReference type="PROSITE-ProRule" id="PRU10141"/>
    </source>
</evidence>
<dbReference type="InParanoid" id="A0A1Q3D664"/>
<evidence type="ECO:0000313" key="8">
    <source>
        <dbReference type="EMBL" id="GAV87942.1"/>
    </source>
</evidence>
<dbReference type="InterPro" id="IPR008271">
    <property type="entry name" value="Ser/Thr_kinase_AS"/>
</dbReference>
<comment type="similarity">
    <text evidence="6">Belongs to the protein kinase superfamily.</text>
</comment>
<comment type="caution">
    <text evidence="8">The sequence shown here is derived from an EMBL/GenBank/DDBJ whole genome shotgun (WGS) entry which is preliminary data.</text>
</comment>
<name>A0A1Q3D664_CEPFO</name>
<keyword evidence="1" id="KW-0808">Transferase</keyword>
<dbReference type="STRING" id="3775.A0A1Q3D664"/>
<dbReference type="CDD" id="cd06606">
    <property type="entry name" value="STKc_MAPKKK"/>
    <property type="match status" value="1"/>
</dbReference>
<protein>
    <submittedName>
        <fullName evidence="8">Pkinase domain-containing protein</fullName>
    </submittedName>
</protein>
<dbReference type="InterPro" id="IPR011009">
    <property type="entry name" value="Kinase-like_dom_sf"/>
</dbReference>
<proteinExistence type="inferred from homology"/>